<dbReference type="PANTHER" id="PTHR10366:SF564">
    <property type="entry name" value="STEROL-4-ALPHA-CARBOXYLATE 3-DEHYDROGENASE, DECARBOXYLATING"/>
    <property type="match status" value="1"/>
</dbReference>
<evidence type="ECO:0000313" key="4">
    <source>
        <dbReference type="EMBL" id="WTO87324.1"/>
    </source>
</evidence>
<name>A0ABZ1J4Q5_9ACTN</name>
<gene>
    <name evidence="4" type="ORF">OHU27_34725</name>
</gene>
<dbReference type="InterPro" id="IPR050425">
    <property type="entry name" value="NAD(P)_dehydrat-like"/>
</dbReference>
<dbReference type="Pfam" id="PF01370">
    <property type="entry name" value="Epimerase"/>
    <property type="match status" value="1"/>
</dbReference>
<reference evidence="4 5" key="1">
    <citation type="submission" date="2022-10" db="EMBL/GenBank/DDBJ databases">
        <title>The complete genomes of actinobacterial strains from the NBC collection.</title>
        <authorList>
            <person name="Joergensen T.S."/>
            <person name="Alvarez Arevalo M."/>
            <person name="Sterndorff E.B."/>
            <person name="Faurdal D."/>
            <person name="Vuksanovic O."/>
            <person name="Mourched A.-S."/>
            <person name="Charusanti P."/>
            <person name="Shaw S."/>
            <person name="Blin K."/>
            <person name="Weber T."/>
        </authorList>
    </citation>
    <scope>NUCLEOTIDE SEQUENCE [LARGE SCALE GENOMIC DNA]</scope>
    <source>
        <strain evidence="4 5">NBC_00206</strain>
    </source>
</reference>
<dbReference type="InterPro" id="IPR036291">
    <property type="entry name" value="NAD(P)-bd_dom_sf"/>
</dbReference>
<protein>
    <submittedName>
        <fullName evidence="4">Aldehyde reductase</fullName>
    </submittedName>
</protein>
<keyword evidence="5" id="KW-1185">Reference proteome</keyword>
<evidence type="ECO:0000259" key="3">
    <source>
        <dbReference type="Pfam" id="PF01370"/>
    </source>
</evidence>
<dbReference type="RefSeq" id="WP_406261683.1">
    <property type="nucleotide sequence ID" value="NZ_CP108125.1"/>
</dbReference>
<proteinExistence type="inferred from homology"/>
<dbReference type="Gene3D" id="3.40.50.720">
    <property type="entry name" value="NAD(P)-binding Rossmann-like Domain"/>
    <property type="match status" value="1"/>
</dbReference>
<evidence type="ECO:0000256" key="1">
    <source>
        <dbReference type="ARBA" id="ARBA00023002"/>
    </source>
</evidence>
<dbReference type="InterPro" id="IPR001509">
    <property type="entry name" value="Epimerase_deHydtase"/>
</dbReference>
<keyword evidence="1" id="KW-0560">Oxidoreductase</keyword>
<accession>A0ABZ1J4Q5</accession>
<comment type="similarity">
    <text evidence="2">Belongs to the NAD(P)-dependent epimerase/dehydratase family. Dihydroflavonol-4-reductase subfamily.</text>
</comment>
<dbReference type="SUPFAM" id="SSF51735">
    <property type="entry name" value="NAD(P)-binding Rossmann-fold domains"/>
    <property type="match status" value="1"/>
</dbReference>
<feature type="domain" description="NAD-dependent epimerase/dehydratase" evidence="3">
    <location>
        <begin position="16"/>
        <end position="253"/>
    </location>
</feature>
<evidence type="ECO:0000313" key="5">
    <source>
        <dbReference type="Proteomes" id="UP001622690"/>
    </source>
</evidence>
<dbReference type="CDD" id="cd05227">
    <property type="entry name" value="AR_SDR_e"/>
    <property type="match status" value="1"/>
</dbReference>
<dbReference type="EMBL" id="CP108125">
    <property type="protein sequence ID" value="WTO87324.1"/>
    <property type="molecule type" value="Genomic_DNA"/>
</dbReference>
<evidence type="ECO:0000256" key="2">
    <source>
        <dbReference type="ARBA" id="ARBA00023445"/>
    </source>
</evidence>
<dbReference type="PANTHER" id="PTHR10366">
    <property type="entry name" value="NAD DEPENDENT EPIMERASE/DEHYDRATASE"/>
    <property type="match status" value="1"/>
</dbReference>
<dbReference type="Proteomes" id="UP001622690">
    <property type="component" value="Chromosome"/>
</dbReference>
<sequence>MSTEDLIRSRSDRGTVLVTGGTGFLGSHCVARLIREGHPTRVTVRAPGQEAEVRATLRQAGVDPEDRLEFAVADLAADHGWADAMDGVSHVLHHASPFPFTPPEREEDVILPARDGTLRVLSAARGAGVPRVVMTSSYAAVGYTPKPGNRYAEDDWTDPDTEGLPAYHRSKVLAERAAWDYARTHTDIELAVVNPTGIFGPQLGARPNASVGLVEAMLTGRMPVVPIMYFGVVDVRDVVDLHLRAMLHPDAAGERFIAVGGPAISLFGMARILRKHFPAAADLLPSRELTIEEVRAAAKTDPALRDAAVLGGRIPLISNDKARTVLGWKPRDVADSVVATADSQLRLGLTLPDAA</sequence>
<organism evidence="4 5">
    <name type="scientific">Streptomyces nigra</name>
    <dbReference type="NCBI Taxonomy" id="1827580"/>
    <lineage>
        <taxon>Bacteria</taxon>
        <taxon>Bacillati</taxon>
        <taxon>Actinomycetota</taxon>
        <taxon>Actinomycetes</taxon>
        <taxon>Kitasatosporales</taxon>
        <taxon>Streptomycetaceae</taxon>
        <taxon>Streptomyces</taxon>
    </lineage>
</organism>